<keyword evidence="10" id="KW-0378">Hydrolase</keyword>
<dbReference type="SUPFAM" id="SSF56091">
    <property type="entry name" value="DNA ligase/mRNA capping enzyme, catalytic domain"/>
    <property type="match status" value="1"/>
</dbReference>
<dbReference type="NCBIfam" id="TIGR02779">
    <property type="entry name" value="NHEJ_ligase_lig"/>
    <property type="match status" value="1"/>
</dbReference>
<dbReference type="Gene3D" id="3.90.920.10">
    <property type="entry name" value="DNA primase, PRIM domain"/>
    <property type="match status" value="1"/>
</dbReference>
<evidence type="ECO:0000256" key="6">
    <source>
        <dbReference type="ARBA" id="ARBA00022722"/>
    </source>
</evidence>
<dbReference type="GO" id="GO:0016874">
    <property type="term" value="F:ligase activity"/>
    <property type="evidence" value="ECO:0007669"/>
    <property type="project" value="UniProtKB-KW"/>
</dbReference>
<name>A0ABX5J8Z7_9RHOB</name>
<evidence type="ECO:0000256" key="3">
    <source>
        <dbReference type="ARBA" id="ARBA00022598"/>
    </source>
</evidence>
<feature type="region of interest" description="Disordered" evidence="21">
    <location>
        <begin position="1"/>
        <end position="36"/>
    </location>
</feature>
<dbReference type="InterPro" id="IPR012310">
    <property type="entry name" value="DNA_ligase_ATP-dep_cent"/>
</dbReference>
<dbReference type="PANTHER" id="PTHR42705">
    <property type="entry name" value="BIFUNCTIONAL NON-HOMOLOGOUS END JOINING PROTEIN LIGD"/>
    <property type="match status" value="1"/>
</dbReference>
<reference evidence="23 24" key="1">
    <citation type="submission" date="2018-04" db="EMBL/GenBank/DDBJ databases">
        <title>Genomic Encyclopedia of Type Strains, Phase III (KMG-III): the genomes of soil and plant-associated and newly described type strains.</title>
        <authorList>
            <person name="Whitman W."/>
        </authorList>
    </citation>
    <scope>NUCLEOTIDE SEQUENCE [LARGE SCALE GENOMIC DNA]</scope>
    <source>
        <strain evidence="23 24">JA192</strain>
    </source>
</reference>
<dbReference type="NCBIfam" id="TIGR02776">
    <property type="entry name" value="NHEJ_ligase_prk"/>
    <property type="match status" value="1"/>
</dbReference>
<feature type="compositionally biased region" description="Basic and acidic residues" evidence="21">
    <location>
        <begin position="7"/>
        <end position="20"/>
    </location>
</feature>
<dbReference type="EC" id="6.5.1.1" evidence="2"/>
<keyword evidence="6" id="KW-0540">Nuclease</keyword>
<dbReference type="InterPro" id="IPR014144">
    <property type="entry name" value="LigD_PE_domain"/>
</dbReference>
<dbReference type="Gene3D" id="3.30.470.30">
    <property type="entry name" value="DNA ligase/mRNA capping enzyme"/>
    <property type="match status" value="1"/>
</dbReference>
<keyword evidence="5" id="KW-0548">Nucleotidyltransferase</keyword>
<dbReference type="NCBIfam" id="TIGR02778">
    <property type="entry name" value="ligD_pol"/>
    <property type="match status" value="1"/>
</dbReference>
<keyword evidence="17" id="KW-0464">Manganese</keyword>
<keyword evidence="13" id="KW-0239">DNA-directed DNA polymerase</keyword>
<evidence type="ECO:0000256" key="14">
    <source>
        <dbReference type="ARBA" id="ARBA00023125"/>
    </source>
</evidence>
<dbReference type="PROSITE" id="PS50160">
    <property type="entry name" value="DNA_LIGASE_A3"/>
    <property type="match status" value="1"/>
</dbReference>
<keyword evidence="15" id="KW-0233">DNA recombination</keyword>
<evidence type="ECO:0000256" key="12">
    <source>
        <dbReference type="ARBA" id="ARBA00022840"/>
    </source>
</evidence>
<evidence type="ECO:0000256" key="18">
    <source>
        <dbReference type="ARBA" id="ARBA00023268"/>
    </source>
</evidence>
<gene>
    <name evidence="23" type="ORF">C8J29_10217</name>
</gene>
<evidence type="ECO:0000256" key="1">
    <source>
        <dbReference type="ARBA" id="ARBA00001936"/>
    </source>
</evidence>
<dbReference type="InterPro" id="IPR033651">
    <property type="entry name" value="PaeLigD_Pol-like"/>
</dbReference>
<evidence type="ECO:0000256" key="4">
    <source>
        <dbReference type="ARBA" id="ARBA00022679"/>
    </source>
</evidence>
<keyword evidence="3 23" id="KW-0436">Ligase</keyword>
<dbReference type="SUPFAM" id="SSF50249">
    <property type="entry name" value="Nucleic acid-binding proteins"/>
    <property type="match status" value="1"/>
</dbReference>
<dbReference type="PANTHER" id="PTHR42705:SF2">
    <property type="entry name" value="BIFUNCTIONAL NON-HOMOLOGOUS END JOINING PROTEIN LIGD"/>
    <property type="match status" value="1"/>
</dbReference>
<dbReference type="EMBL" id="PZZW01000002">
    <property type="protein sequence ID" value="PTM79949.1"/>
    <property type="molecule type" value="Genomic_DNA"/>
</dbReference>
<keyword evidence="14" id="KW-0238">DNA-binding</keyword>
<dbReference type="Pfam" id="PF13298">
    <property type="entry name" value="LigD_N"/>
    <property type="match status" value="1"/>
</dbReference>
<dbReference type="CDD" id="cd07906">
    <property type="entry name" value="Adenylation_DNA_ligase_LigD_LigC"/>
    <property type="match status" value="1"/>
</dbReference>
<evidence type="ECO:0000256" key="13">
    <source>
        <dbReference type="ARBA" id="ARBA00022932"/>
    </source>
</evidence>
<evidence type="ECO:0000256" key="20">
    <source>
        <dbReference type="ARBA" id="ARBA00034003"/>
    </source>
</evidence>
<evidence type="ECO:0000313" key="24">
    <source>
        <dbReference type="Proteomes" id="UP000240800"/>
    </source>
</evidence>
<dbReference type="InterPro" id="IPR012309">
    <property type="entry name" value="DNA_ligase_ATP-dep_C"/>
</dbReference>
<evidence type="ECO:0000313" key="23">
    <source>
        <dbReference type="EMBL" id="PTM79949.1"/>
    </source>
</evidence>
<evidence type="ECO:0000256" key="10">
    <source>
        <dbReference type="ARBA" id="ARBA00022801"/>
    </source>
</evidence>
<dbReference type="InterPro" id="IPR014146">
    <property type="entry name" value="LigD_ligase_dom"/>
</dbReference>
<feature type="region of interest" description="Disordered" evidence="21">
    <location>
        <begin position="506"/>
        <end position="568"/>
    </location>
</feature>
<dbReference type="Pfam" id="PF04679">
    <property type="entry name" value="DNA_ligase_A_C"/>
    <property type="match status" value="1"/>
</dbReference>
<evidence type="ECO:0000256" key="15">
    <source>
        <dbReference type="ARBA" id="ARBA00023172"/>
    </source>
</evidence>
<evidence type="ECO:0000256" key="8">
    <source>
        <dbReference type="ARBA" id="ARBA00022741"/>
    </source>
</evidence>
<evidence type="ECO:0000256" key="7">
    <source>
        <dbReference type="ARBA" id="ARBA00022723"/>
    </source>
</evidence>
<dbReference type="InterPro" id="IPR052171">
    <property type="entry name" value="NHEJ_LigD"/>
</dbReference>
<comment type="catalytic activity">
    <reaction evidence="20">
        <text>ATP + (deoxyribonucleotide)n-3'-hydroxyl + 5'-phospho-(deoxyribonucleotide)m = (deoxyribonucleotide)n+m + AMP + diphosphate.</text>
        <dbReference type="EC" id="6.5.1.1"/>
    </reaction>
</comment>
<keyword evidence="16" id="KW-0234">DNA repair</keyword>
<keyword evidence="11" id="KW-0269">Exonuclease</keyword>
<dbReference type="RefSeq" id="WP_069333638.1">
    <property type="nucleotide sequence ID" value="NZ_MABH01000249.1"/>
</dbReference>
<dbReference type="InterPro" id="IPR012340">
    <property type="entry name" value="NA-bd_OB-fold"/>
</dbReference>
<accession>A0ABX5J8Z7</accession>
<evidence type="ECO:0000256" key="9">
    <source>
        <dbReference type="ARBA" id="ARBA00022763"/>
    </source>
</evidence>
<dbReference type="Gene3D" id="3.30.1490.70">
    <property type="match status" value="1"/>
</dbReference>
<feature type="domain" description="ATP-dependent DNA ligase family profile" evidence="22">
    <location>
        <begin position="310"/>
        <end position="441"/>
    </location>
</feature>
<dbReference type="Gene3D" id="2.40.50.140">
    <property type="entry name" value="Nucleic acid-binding proteins"/>
    <property type="match status" value="1"/>
</dbReference>
<keyword evidence="7" id="KW-0479">Metal-binding</keyword>
<feature type="compositionally biased region" description="Basic residues" evidence="21">
    <location>
        <begin position="521"/>
        <end position="530"/>
    </location>
</feature>
<comment type="caution">
    <text evidence="23">The sequence shown here is derived from an EMBL/GenBank/DDBJ whole genome shotgun (WGS) entry which is preliminary data.</text>
</comment>
<evidence type="ECO:0000256" key="5">
    <source>
        <dbReference type="ARBA" id="ARBA00022695"/>
    </source>
</evidence>
<evidence type="ECO:0000256" key="16">
    <source>
        <dbReference type="ARBA" id="ARBA00023204"/>
    </source>
</evidence>
<keyword evidence="18" id="KW-0511">Multifunctional enzyme</keyword>
<keyword evidence="12" id="KW-0067">ATP-binding</keyword>
<dbReference type="InterPro" id="IPR014145">
    <property type="entry name" value="LigD_pol_dom"/>
</dbReference>
<evidence type="ECO:0000256" key="11">
    <source>
        <dbReference type="ARBA" id="ARBA00022839"/>
    </source>
</evidence>
<comment type="cofactor">
    <cofactor evidence="1">
        <name>Mn(2+)</name>
        <dbReference type="ChEBI" id="CHEBI:29035"/>
    </cofactor>
</comment>
<dbReference type="Pfam" id="PF01068">
    <property type="entry name" value="DNA_ligase_A_M"/>
    <property type="match status" value="1"/>
</dbReference>
<organism evidence="23 24">
    <name type="scientific">Cereibacter johrii</name>
    <dbReference type="NCBI Taxonomy" id="445629"/>
    <lineage>
        <taxon>Bacteria</taxon>
        <taxon>Pseudomonadati</taxon>
        <taxon>Pseudomonadota</taxon>
        <taxon>Alphaproteobacteria</taxon>
        <taxon>Rhodobacterales</taxon>
        <taxon>Paracoccaceae</taxon>
        <taxon>Cereibacter</taxon>
    </lineage>
</organism>
<sequence length="870" mass="95745">MPANPRQDLDRYRAKRDFARTPEPQGHSEAPRPKAESLSFVVQKHAASRLHWDFRLEWNDVLLSWAVTRGPSPDPSARRLAVRTEDHPLDYAAFEGTIPKGEYGGGTVMLWDRGTWEPQGDFAEGLRTGQLKIRLAGERMRGRWTLVRMKPRPREKAENWLLIKEHDAHESAKTEELVERHMTSVATGRTMEEIAAGKAPPQRARKAALPEFRPLQLARLVPAAPEGEDWIHETKFDGYRCLAALAGGRARLYTRTGLDWTAKFGALVEDIEALGAHEALIDGEVIAPGREGGSFSDLQASLKSGGALLFMAFDLLALDGEDLTEQPLLARKERLETLIGKGRGAVRFSGHIRGHGPEVHERICAAGLEGIVSKRASAPYAGSRNGDWLKVKCAHRQEFVICGWNASDKPGRPFASLVMGSYEKSRLVYRGSVGSGFGAPLFRELKPLLAERAQGACPFGRTPAEAKGAHWLKPELVAEVSFTELTADGHIRHGVFAGLRSDKDAQEVRLEEPAPKPAPKPTRKPRKGAVGKKETRSDDPPPDEPASRPARKARKADGGKKETKMVRSDELRVAGIRISHPDRRIYDRPAVTKRDVAEHAEALAPRMLRFLKDRPVSLLRCPDGAAGECFFQKHRTRGMPAAMKTVAVETKSGPEDFITLPDVSALVGATQMGTLEFHIWGSRNRSLARPDRLVFDLDPDEGLDFAHVRNAAAELRGLLADLGLPSVPMLSGGKGVHVIVPLKPKAEWESVKLFSRALATHLAQEAPDRYTATMAKAGRKGRIFIDWLRNDRGSTAIAPYSLRARPGAPVATPVEWDELASARSGGDWTIRSIRDRLDRPCPLAEASARPATLGRTVIGRLERLVAGEKP</sequence>
<keyword evidence="4" id="KW-0808">Transferase</keyword>
<dbReference type="InterPro" id="IPR014143">
    <property type="entry name" value="NHEJ_ligase_prk"/>
</dbReference>
<dbReference type="Pfam" id="PF21686">
    <property type="entry name" value="LigD_Prim-Pol"/>
    <property type="match status" value="1"/>
</dbReference>
<dbReference type="Proteomes" id="UP000240800">
    <property type="component" value="Unassembled WGS sequence"/>
</dbReference>
<dbReference type="CDD" id="cd07971">
    <property type="entry name" value="OBF_DNA_ligase_LigD"/>
    <property type="match status" value="1"/>
</dbReference>
<protein>
    <recommendedName>
        <fullName evidence="2">DNA ligase (ATP)</fullName>
        <ecNumber evidence="2">6.5.1.1</ecNumber>
    </recommendedName>
    <alternativeName>
        <fullName evidence="19">NHEJ DNA polymerase</fullName>
    </alternativeName>
</protein>
<evidence type="ECO:0000256" key="19">
    <source>
        <dbReference type="ARBA" id="ARBA00029943"/>
    </source>
</evidence>
<keyword evidence="24" id="KW-1185">Reference proteome</keyword>
<dbReference type="NCBIfam" id="TIGR02777">
    <property type="entry name" value="LigD_PE_dom"/>
    <property type="match status" value="1"/>
</dbReference>
<evidence type="ECO:0000259" key="22">
    <source>
        <dbReference type="PROSITE" id="PS50160"/>
    </source>
</evidence>
<evidence type="ECO:0000256" key="17">
    <source>
        <dbReference type="ARBA" id="ARBA00023211"/>
    </source>
</evidence>
<feature type="compositionally biased region" description="Basic and acidic residues" evidence="21">
    <location>
        <begin position="555"/>
        <end position="568"/>
    </location>
</feature>
<keyword evidence="9" id="KW-0227">DNA damage</keyword>
<evidence type="ECO:0000256" key="2">
    <source>
        <dbReference type="ARBA" id="ARBA00012727"/>
    </source>
</evidence>
<proteinExistence type="predicted"/>
<keyword evidence="8" id="KW-0547">Nucleotide-binding</keyword>
<dbReference type="CDD" id="cd04862">
    <property type="entry name" value="PaeLigD_Pol_like"/>
    <property type="match status" value="1"/>
</dbReference>
<evidence type="ECO:0000256" key="21">
    <source>
        <dbReference type="SAM" id="MobiDB-lite"/>
    </source>
</evidence>